<sequence>MSEAGSGMALPLLPTLAVAVIVSAASFLCQAPSAPAPATFVETRMVEMESRPVQAEATETVAAFVPAALAFRDQFPLRDHFVVSAEAAPRKATTRVAAKPNLRRRDAARSDMAKADSVKTDATRPPSVVAAKALPSSPEPLRAQAEAEENLLPDLALPFAPAISAISRAGSFVSVQSAVAGAKVVSFGGARVVALGNVVTGLVDRLPLQP</sequence>
<proteinExistence type="predicted"/>
<feature type="region of interest" description="Disordered" evidence="1">
    <location>
        <begin position="103"/>
        <end position="125"/>
    </location>
</feature>
<organism evidence="2 3">
    <name type="scientific">Methylobacterium marchantiae</name>
    <dbReference type="NCBI Taxonomy" id="600331"/>
    <lineage>
        <taxon>Bacteria</taxon>
        <taxon>Pseudomonadati</taxon>
        <taxon>Pseudomonadota</taxon>
        <taxon>Alphaproteobacteria</taxon>
        <taxon>Hyphomicrobiales</taxon>
        <taxon>Methylobacteriaceae</taxon>
        <taxon>Methylobacterium</taxon>
    </lineage>
</organism>
<evidence type="ECO:0000313" key="3">
    <source>
        <dbReference type="Proteomes" id="UP001597176"/>
    </source>
</evidence>
<dbReference type="RefSeq" id="WP_238207421.1">
    <property type="nucleotide sequence ID" value="NZ_JBHTND010000017.1"/>
</dbReference>
<accession>A0ABW3WZ76</accession>
<comment type="caution">
    <text evidence="2">The sequence shown here is derived from an EMBL/GenBank/DDBJ whole genome shotgun (WGS) entry which is preliminary data.</text>
</comment>
<evidence type="ECO:0000256" key="1">
    <source>
        <dbReference type="SAM" id="MobiDB-lite"/>
    </source>
</evidence>
<evidence type="ECO:0000313" key="2">
    <source>
        <dbReference type="EMBL" id="MFD1302627.1"/>
    </source>
</evidence>
<dbReference type="Proteomes" id="UP001597176">
    <property type="component" value="Unassembled WGS sequence"/>
</dbReference>
<protein>
    <submittedName>
        <fullName evidence="2">Uncharacterized protein</fullName>
    </submittedName>
</protein>
<dbReference type="EMBL" id="JBHTND010000017">
    <property type="protein sequence ID" value="MFD1302627.1"/>
    <property type="molecule type" value="Genomic_DNA"/>
</dbReference>
<gene>
    <name evidence="2" type="ORF">ACFQ4G_13710</name>
</gene>
<reference evidence="3" key="1">
    <citation type="journal article" date="2019" name="Int. J. Syst. Evol. Microbiol.">
        <title>The Global Catalogue of Microorganisms (GCM) 10K type strain sequencing project: providing services to taxonomists for standard genome sequencing and annotation.</title>
        <authorList>
            <consortium name="The Broad Institute Genomics Platform"/>
            <consortium name="The Broad Institute Genome Sequencing Center for Infectious Disease"/>
            <person name="Wu L."/>
            <person name="Ma J."/>
        </authorList>
    </citation>
    <scope>NUCLEOTIDE SEQUENCE [LARGE SCALE GENOMIC DNA]</scope>
    <source>
        <strain evidence="3">CCUG 56108</strain>
    </source>
</reference>
<keyword evidence="3" id="KW-1185">Reference proteome</keyword>
<feature type="compositionally biased region" description="Basic and acidic residues" evidence="1">
    <location>
        <begin position="103"/>
        <end position="122"/>
    </location>
</feature>
<name>A0ABW3WZ76_9HYPH</name>